<dbReference type="PANTHER" id="PTHR42999:SF1">
    <property type="entry name" value="PENTAPEPTIDE REPEAT-CONTAINING PROTEIN"/>
    <property type="match status" value="1"/>
</dbReference>
<dbReference type="Pfam" id="PF13599">
    <property type="entry name" value="Pentapeptide_4"/>
    <property type="match status" value="1"/>
</dbReference>
<protein>
    <submittedName>
        <fullName evidence="1">Pentapeptide repeat-containing protein</fullName>
    </submittedName>
</protein>
<dbReference type="SUPFAM" id="SSF141571">
    <property type="entry name" value="Pentapeptide repeat-like"/>
    <property type="match status" value="1"/>
</dbReference>
<dbReference type="Pfam" id="PF00805">
    <property type="entry name" value="Pentapeptide"/>
    <property type="match status" value="1"/>
</dbReference>
<dbReference type="InterPro" id="IPR052949">
    <property type="entry name" value="PA_immunity-related"/>
</dbReference>
<dbReference type="RefSeq" id="WP_277900673.1">
    <property type="nucleotide sequence ID" value="NZ_JAPMUA010000005.1"/>
</dbReference>
<comment type="caution">
    <text evidence="1">The sequence shown here is derived from an EMBL/GenBank/DDBJ whole genome shotgun (WGS) entry which is preliminary data.</text>
</comment>
<organism evidence="1 2">
    <name type="scientific">Galbibacter pacificus</name>
    <dbReference type="NCBI Taxonomy" id="2996052"/>
    <lineage>
        <taxon>Bacteria</taxon>
        <taxon>Pseudomonadati</taxon>
        <taxon>Bacteroidota</taxon>
        <taxon>Flavobacteriia</taxon>
        <taxon>Flavobacteriales</taxon>
        <taxon>Flavobacteriaceae</taxon>
        <taxon>Galbibacter</taxon>
    </lineage>
</organism>
<reference evidence="1" key="1">
    <citation type="submission" date="2022-11" db="EMBL/GenBank/DDBJ databases">
        <title>High-quality draft genome sequence of Galbibacter sp. strain CMA-7.</title>
        <authorList>
            <person name="Wei L."/>
            <person name="Dong C."/>
            <person name="Shao Z."/>
        </authorList>
    </citation>
    <scope>NUCLEOTIDE SEQUENCE</scope>
    <source>
        <strain evidence="1">CMA-7</strain>
    </source>
</reference>
<dbReference type="Proteomes" id="UP001153642">
    <property type="component" value="Unassembled WGS sequence"/>
</dbReference>
<dbReference type="EMBL" id="JAPMUA010000005">
    <property type="protein sequence ID" value="MDG3587061.1"/>
    <property type="molecule type" value="Genomic_DNA"/>
</dbReference>
<name>A0ABT6FVF2_9FLAO</name>
<sequence>MYDRFFGDNEYKGQNFQQAALEKGEYDNCSFYNCNFKQSDITNVSFTECSFHDCDFSMANIKNSAFKEVHFYNCKLMGLHFDTCNPFLLSFNFEDCILNFSSFYKLKLKKMLFKKCSMEQVDFTETDLTECVLDNCNLENAIFHNTVLRAADLSTSYNMTIDPEINQLQKAKFSTKGALSLLKKYNIKIEL</sequence>
<evidence type="ECO:0000313" key="1">
    <source>
        <dbReference type="EMBL" id="MDG3587061.1"/>
    </source>
</evidence>
<dbReference type="PANTHER" id="PTHR42999">
    <property type="entry name" value="ANTIBIOTIC RESISTANCE PROTEIN MCBG"/>
    <property type="match status" value="1"/>
</dbReference>
<keyword evidence="2" id="KW-1185">Reference proteome</keyword>
<proteinExistence type="predicted"/>
<accession>A0ABT6FVF2</accession>
<dbReference type="Gene3D" id="2.160.20.80">
    <property type="entry name" value="E3 ubiquitin-protein ligase SopA"/>
    <property type="match status" value="1"/>
</dbReference>
<gene>
    <name evidence="1" type="ORF">OSR52_14395</name>
</gene>
<evidence type="ECO:0000313" key="2">
    <source>
        <dbReference type="Proteomes" id="UP001153642"/>
    </source>
</evidence>
<dbReference type="InterPro" id="IPR001646">
    <property type="entry name" value="5peptide_repeat"/>
</dbReference>